<accession>A0ABU1VCZ0</accession>
<feature type="compositionally biased region" description="Polar residues" evidence="1">
    <location>
        <begin position="55"/>
        <end position="66"/>
    </location>
</feature>
<dbReference type="Proteomes" id="UP001265550">
    <property type="component" value="Unassembled WGS sequence"/>
</dbReference>
<organism evidence="2 3">
    <name type="scientific">Hydrogenophaga laconesensis</name>
    <dbReference type="NCBI Taxonomy" id="1805971"/>
    <lineage>
        <taxon>Bacteria</taxon>
        <taxon>Pseudomonadati</taxon>
        <taxon>Pseudomonadota</taxon>
        <taxon>Betaproteobacteria</taxon>
        <taxon>Burkholderiales</taxon>
        <taxon>Comamonadaceae</taxon>
        <taxon>Hydrogenophaga</taxon>
    </lineage>
</organism>
<name>A0ABU1VCZ0_9BURK</name>
<protein>
    <submittedName>
        <fullName evidence="2">Protein required for attachment to host cells</fullName>
    </submittedName>
</protein>
<keyword evidence="3" id="KW-1185">Reference proteome</keyword>
<evidence type="ECO:0000313" key="2">
    <source>
        <dbReference type="EMBL" id="MDR7095324.1"/>
    </source>
</evidence>
<dbReference type="InterPro" id="IPR019291">
    <property type="entry name" value="Host_attachment_protein"/>
</dbReference>
<proteinExistence type="predicted"/>
<comment type="caution">
    <text evidence="2">The sequence shown here is derived from an EMBL/GenBank/DDBJ whole genome shotgun (WGS) entry which is preliminary data.</text>
</comment>
<reference evidence="2 3" key="1">
    <citation type="submission" date="2023-07" db="EMBL/GenBank/DDBJ databases">
        <title>Sorghum-associated microbial communities from plants grown in Nebraska, USA.</title>
        <authorList>
            <person name="Schachtman D."/>
        </authorList>
    </citation>
    <scope>NUCLEOTIDE SEQUENCE [LARGE SCALE GENOMIC DNA]</scope>
    <source>
        <strain evidence="2 3">BE240</strain>
    </source>
</reference>
<dbReference type="Pfam" id="PF10116">
    <property type="entry name" value="Host_attach"/>
    <property type="match status" value="1"/>
</dbReference>
<sequence length="151" mass="17142">MKTTWVLVADEAIARILEKPRKGSELKPVEEFTDPDAHARERELRNGPHGRRASGNGNPQATVSASDSERHQHARVFAARIAQRLLDLRREKRYDEIHIVAAPRLLGYLREEFHQEVSSAIVDSLDKDLIHESNADLMRRLFPTSRATATS</sequence>
<dbReference type="EMBL" id="JAVDWE010000008">
    <property type="protein sequence ID" value="MDR7095324.1"/>
    <property type="molecule type" value="Genomic_DNA"/>
</dbReference>
<evidence type="ECO:0000313" key="3">
    <source>
        <dbReference type="Proteomes" id="UP001265550"/>
    </source>
</evidence>
<evidence type="ECO:0000256" key="1">
    <source>
        <dbReference type="SAM" id="MobiDB-lite"/>
    </source>
</evidence>
<feature type="compositionally biased region" description="Basic and acidic residues" evidence="1">
    <location>
        <begin position="24"/>
        <end position="46"/>
    </location>
</feature>
<gene>
    <name evidence="2" type="ORF">J2X09_003072</name>
</gene>
<dbReference type="RefSeq" id="WP_204734260.1">
    <property type="nucleotide sequence ID" value="NZ_JAVDWE010000008.1"/>
</dbReference>
<feature type="region of interest" description="Disordered" evidence="1">
    <location>
        <begin position="24"/>
        <end position="70"/>
    </location>
</feature>